<dbReference type="Pfam" id="PF20431">
    <property type="entry name" value="E_motif"/>
    <property type="match status" value="1"/>
</dbReference>
<dbReference type="Gene3D" id="1.25.40.10">
    <property type="entry name" value="Tetratricopeptide repeat domain"/>
    <property type="match status" value="5"/>
</dbReference>
<dbReference type="Pfam" id="PF01535">
    <property type="entry name" value="PPR"/>
    <property type="match status" value="1"/>
</dbReference>
<evidence type="ECO:0000313" key="6">
    <source>
        <dbReference type="Proteomes" id="UP000639772"/>
    </source>
</evidence>
<dbReference type="FunFam" id="1.25.40.10:FF:000427">
    <property type="entry name" value="Pentatricopeptide repeat-containing protein chloroplastic"/>
    <property type="match status" value="1"/>
</dbReference>
<dbReference type="NCBIfam" id="TIGR00756">
    <property type="entry name" value="PPR"/>
    <property type="match status" value="5"/>
</dbReference>
<dbReference type="Pfam" id="PF13041">
    <property type="entry name" value="PPR_2"/>
    <property type="match status" value="4"/>
</dbReference>
<dbReference type="GO" id="GO:0003723">
    <property type="term" value="F:RNA binding"/>
    <property type="evidence" value="ECO:0007669"/>
    <property type="project" value="InterPro"/>
</dbReference>
<dbReference type="GO" id="GO:0009451">
    <property type="term" value="P:RNA modification"/>
    <property type="evidence" value="ECO:0007669"/>
    <property type="project" value="InterPro"/>
</dbReference>
<protein>
    <recommendedName>
        <fullName evidence="4">DYW domain-containing protein</fullName>
    </recommendedName>
</protein>
<dbReference type="EMBL" id="JADCNM010000013">
    <property type="protein sequence ID" value="KAG0456110.1"/>
    <property type="molecule type" value="Genomic_DNA"/>
</dbReference>
<accession>A0A835PLE7</accession>
<reference evidence="5 6" key="1">
    <citation type="journal article" date="2020" name="Nat. Food">
        <title>A phased Vanilla planifolia genome enables genetic improvement of flavour and production.</title>
        <authorList>
            <person name="Hasing T."/>
            <person name="Tang H."/>
            <person name="Brym M."/>
            <person name="Khazi F."/>
            <person name="Huang T."/>
            <person name="Chambers A.H."/>
        </authorList>
    </citation>
    <scope>NUCLEOTIDE SEQUENCE [LARGE SCALE GENOMIC DNA]</scope>
    <source>
        <tissue evidence="5">Leaf</tissue>
    </source>
</reference>
<feature type="repeat" description="PPR" evidence="3">
    <location>
        <begin position="116"/>
        <end position="150"/>
    </location>
</feature>
<dbReference type="Pfam" id="PF14432">
    <property type="entry name" value="DYW_deaminase"/>
    <property type="match status" value="1"/>
</dbReference>
<evidence type="ECO:0000256" key="2">
    <source>
        <dbReference type="ARBA" id="ARBA00022737"/>
    </source>
</evidence>
<organism evidence="5 6">
    <name type="scientific">Vanilla planifolia</name>
    <name type="common">Vanilla</name>
    <dbReference type="NCBI Taxonomy" id="51239"/>
    <lineage>
        <taxon>Eukaryota</taxon>
        <taxon>Viridiplantae</taxon>
        <taxon>Streptophyta</taxon>
        <taxon>Embryophyta</taxon>
        <taxon>Tracheophyta</taxon>
        <taxon>Spermatophyta</taxon>
        <taxon>Magnoliopsida</taxon>
        <taxon>Liliopsida</taxon>
        <taxon>Asparagales</taxon>
        <taxon>Orchidaceae</taxon>
        <taxon>Vanilloideae</taxon>
        <taxon>Vanilleae</taxon>
        <taxon>Vanilla</taxon>
    </lineage>
</organism>
<dbReference type="OrthoDB" id="185373at2759"/>
<dbReference type="FunFam" id="1.25.40.10:FF:000184">
    <property type="entry name" value="Pentatricopeptide repeat-containing protein, chloroplastic"/>
    <property type="match status" value="1"/>
</dbReference>
<comment type="similarity">
    <text evidence="1">Belongs to the PPR family. PCMP-H subfamily.</text>
</comment>
<sequence>MDYALKLFDQMHQPHTEAYNIMIRAFNRFFHSDEALNLFLCMLFTSVSANEYTYSCILKACSRLNSLAEGRQVHAYAVKCGLGLQEFVQNSLIHMYASCGDVGKARKLFDKLEERGVVAWNVMFAGYVKAGEWQEVVSLFQYMLELGAAFDEVTLISVLTACAKLGVLDLGLWIEGYIEQNGLKTSQNLVTSLVDMYAKSGKLDRARRLFDEMPSRDVVAWSAMISGYSQWNQCRQALEVFHEMQKARVDPNEVTMVSVLSACAVLGALETGKWVHSYVNRKGLKVTVNLGTALVDFYAKCGLITNALEVFEKMSHKNACSWTVIIQGLASNGQGNEALRFFSLMLEAGFTPNDLTFIAVLSACSHSGLVDEGKHFFNTMLCDYHIEPRIEHYGIMVDILGRSGLIQEAYNFVMGMPIQPNAIIWRTLLASCKIHMNVEIGEQSLKHLAKLEPKHSGDYILLSSIYSSVGRGEDATTIRNEMREKGIKKTPGCSSIAVDGAIHEFFAEDSTHPLSFEIYVKVEEMITRIKEVGYVPYFAEARVDTEEEEEKEVSVSHHSEKLAIAFGLIRLPTRAMIRITKNLRVCKDCHLATKLISKVYEREIIVRDRNRFHHFKDGCCSCNDYW</sequence>
<dbReference type="InterPro" id="IPR011990">
    <property type="entry name" value="TPR-like_helical_dom_sf"/>
</dbReference>
<dbReference type="PROSITE" id="PS51375">
    <property type="entry name" value="PPR"/>
    <property type="match status" value="4"/>
</dbReference>
<dbReference type="InterPro" id="IPR002885">
    <property type="entry name" value="PPR_rpt"/>
</dbReference>
<feature type="repeat" description="PPR" evidence="3">
    <location>
        <begin position="217"/>
        <end position="251"/>
    </location>
</feature>
<feature type="repeat" description="PPR" evidence="3">
    <location>
        <begin position="186"/>
        <end position="216"/>
    </location>
</feature>
<dbReference type="FunFam" id="1.25.40.10:FF:000333">
    <property type="entry name" value="Pentatricopeptide repeat-containing protein"/>
    <property type="match status" value="1"/>
</dbReference>
<feature type="domain" description="DYW" evidence="4">
    <location>
        <begin position="533"/>
        <end position="626"/>
    </location>
</feature>
<feature type="repeat" description="PPR" evidence="3">
    <location>
        <begin position="318"/>
        <end position="352"/>
    </location>
</feature>
<dbReference type="PANTHER" id="PTHR47926">
    <property type="entry name" value="PENTATRICOPEPTIDE REPEAT-CONTAINING PROTEIN"/>
    <property type="match status" value="1"/>
</dbReference>
<evidence type="ECO:0000256" key="3">
    <source>
        <dbReference type="PROSITE-ProRule" id="PRU00708"/>
    </source>
</evidence>
<evidence type="ECO:0000259" key="4">
    <source>
        <dbReference type="Pfam" id="PF14432"/>
    </source>
</evidence>
<dbReference type="InterPro" id="IPR046848">
    <property type="entry name" value="E_motif"/>
</dbReference>
<dbReference type="AlphaFoldDB" id="A0A835PLE7"/>
<keyword evidence="2" id="KW-0677">Repeat</keyword>
<dbReference type="InterPro" id="IPR032867">
    <property type="entry name" value="DYW_dom"/>
</dbReference>
<proteinExistence type="inferred from homology"/>
<evidence type="ECO:0000313" key="5">
    <source>
        <dbReference type="EMBL" id="KAG0456110.1"/>
    </source>
</evidence>
<dbReference type="InterPro" id="IPR046960">
    <property type="entry name" value="PPR_At4g14850-like_plant"/>
</dbReference>
<name>A0A835PLE7_VANPL</name>
<comment type="caution">
    <text evidence="5">The sequence shown here is derived from an EMBL/GenBank/DDBJ whole genome shotgun (WGS) entry which is preliminary data.</text>
</comment>
<gene>
    <name evidence="5" type="ORF">HPP92_023898</name>
</gene>
<dbReference type="Proteomes" id="UP000639772">
    <property type="component" value="Chromosome 13"/>
</dbReference>
<dbReference type="PANTHER" id="PTHR47926:SF458">
    <property type="entry name" value="PENTATRICOPEPTIDE REPEAT-CONTAINING PROTEIN"/>
    <property type="match status" value="1"/>
</dbReference>
<evidence type="ECO:0000256" key="1">
    <source>
        <dbReference type="ARBA" id="ARBA00006643"/>
    </source>
</evidence>
<dbReference type="GO" id="GO:0008270">
    <property type="term" value="F:zinc ion binding"/>
    <property type="evidence" value="ECO:0007669"/>
    <property type="project" value="InterPro"/>
</dbReference>